<gene>
    <name evidence="2" type="ORF">EHW90_07795</name>
</gene>
<proteinExistence type="predicted"/>
<feature type="transmembrane region" description="Helical" evidence="1">
    <location>
        <begin position="56"/>
        <end position="78"/>
    </location>
</feature>
<name>A0A3P3Q8Z4_9FIRM</name>
<comment type="caution">
    <text evidence="2">The sequence shown here is derived from an EMBL/GenBank/DDBJ whole genome shotgun (WGS) entry which is preliminary data.</text>
</comment>
<feature type="transmembrane region" description="Helical" evidence="1">
    <location>
        <begin position="144"/>
        <end position="168"/>
    </location>
</feature>
<dbReference type="RefSeq" id="WP_124952266.1">
    <property type="nucleotide sequence ID" value="NZ_RRCM01000001.1"/>
</dbReference>
<dbReference type="AlphaFoldDB" id="A0A3P3Q8Z4"/>
<keyword evidence="3" id="KW-1185">Reference proteome</keyword>
<keyword evidence="1" id="KW-0812">Transmembrane</keyword>
<organism evidence="2 3">
    <name type="scientific">Lachnoanaerobaculum orale</name>
    <dbReference type="NCBI Taxonomy" id="979627"/>
    <lineage>
        <taxon>Bacteria</taxon>
        <taxon>Bacillati</taxon>
        <taxon>Bacillota</taxon>
        <taxon>Clostridia</taxon>
        <taxon>Lachnospirales</taxon>
        <taxon>Lachnospiraceae</taxon>
        <taxon>Lachnoanaerobaculum</taxon>
    </lineage>
</organism>
<protein>
    <submittedName>
        <fullName evidence="2">Small multi-drug export protein</fullName>
    </submittedName>
</protein>
<evidence type="ECO:0000313" key="3">
    <source>
        <dbReference type="Proteomes" id="UP000276982"/>
    </source>
</evidence>
<dbReference type="Proteomes" id="UP000276982">
    <property type="component" value="Unassembled WGS sequence"/>
</dbReference>
<dbReference type="PANTHER" id="PTHR36007">
    <property type="entry name" value="TRANSPORT PROTEIN-RELATED"/>
    <property type="match status" value="1"/>
</dbReference>
<accession>A0A3P3Q8Z4</accession>
<keyword evidence="1" id="KW-0472">Membrane</keyword>
<dbReference type="PANTHER" id="PTHR36007:SF2">
    <property type="entry name" value="TRANSPORT PROTEIN-RELATED"/>
    <property type="match status" value="1"/>
</dbReference>
<reference evidence="2 3" key="1">
    <citation type="submission" date="2018-11" db="EMBL/GenBank/DDBJ databases">
        <title>Genome sequencing of Lachnoanaerobaculum orale DSM 24553T.</title>
        <authorList>
            <person name="Kook J.-K."/>
            <person name="Park S.-N."/>
            <person name="Lim Y.K."/>
        </authorList>
    </citation>
    <scope>NUCLEOTIDE SEQUENCE [LARGE SCALE GENOMIC DNA]</scope>
    <source>
        <strain evidence="2 3">DSM 24553</strain>
    </source>
</reference>
<evidence type="ECO:0000313" key="2">
    <source>
        <dbReference type="EMBL" id="RRJ16873.1"/>
    </source>
</evidence>
<dbReference type="InterPro" id="IPR009577">
    <property type="entry name" value="Sm_multidrug_ex"/>
</dbReference>
<keyword evidence="1" id="KW-1133">Transmembrane helix</keyword>
<feature type="transmembrane region" description="Helical" evidence="1">
    <location>
        <begin position="110"/>
        <end position="138"/>
    </location>
</feature>
<dbReference type="Pfam" id="PF06695">
    <property type="entry name" value="Sm_multidrug_ex"/>
    <property type="match status" value="1"/>
</dbReference>
<feature type="transmembrane region" description="Helical" evidence="1">
    <location>
        <begin position="12"/>
        <end position="36"/>
    </location>
</feature>
<sequence>MAEKLAKSLIGMMGGLLSLSFGKQLIVFIISMLPILELRGGLIAASLLKLPPLESYIIAIVGNVIPVPFILLLINKILRAMEKSRFKLFNKIHSFLHKKIMKNKDSIEKYGFWGLVIFVGIPLPGTGAWTGAIIAAFLEMDRKKAFLGILLGMLMASIIMMIISFGLISKVA</sequence>
<evidence type="ECO:0000256" key="1">
    <source>
        <dbReference type="SAM" id="Phobius"/>
    </source>
</evidence>
<dbReference type="EMBL" id="RRCM01000001">
    <property type="protein sequence ID" value="RRJ16873.1"/>
    <property type="molecule type" value="Genomic_DNA"/>
</dbReference>